<reference evidence="8 9" key="1">
    <citation type="submission" date="2022-06" db="EMBL/GenBank/DDBJ databases">
        <title>Thiomicrohabdus sp. nov, an obligately chemolithoautotrophic, sulfur-oxidizing bacterium isolated from beach of Guanyin Mountain. Amoy.</title>
        <authorList>
            <person name="Zhu H."/>
        </authorList>
    </citation>
    <scope>NUCLEOTIDE SEQUENCE [LARGE SCALE GENOMIC DNA]</scope>
    <source>
        <strain evidence="8 9">XGS-01</strain>
    </source>
</reference>
<evidence type="ECO:0000256" key="2">
    <source>
        <dbReference type="ARBA" id="ARBA00009695"/>
    </source>
</evidence>
<evidence type="ECO:0000313" key="8">
    <source>
        <dbReference type="EMBL" id="WEJ63306.1"/>
    </source>
</evidence>
<dbReference type="PANTHER" id="PTHR33602">
    <property type="entry name" value="REGULATORY PROTEIN RECX FAMILY PROTEIN"/>
    <property type="match status" value="1"/>
</dbReference>
<dbReference type="Pfam" id="PF21981">
    <property type="entry name" value="RecX_HTH3"/>
    <property type="match status" value="1"/>
</dbReference>
<dbReference type="EMBL" id="CP102381">
    <property type="protein sequence ID" value="WEJ63306.1"/>
    <property type="molecule type" value="Genomic_DNA"/>
</dbReference>
<dbReference type="InterPro" id="IPR053924">
    <property type="entry name" value="RecX_HTH_2nd"/>
</dbReference>
<comment type="similarity">
    <text evidence="2 5">Belongs to the RecX family.</text>
</comment>
<evidence type="ECO:0000313" key="9">
    <source>
        <dbReference type="Proteomes" id="UP001222275"/>
    </source>
</evidence>
<evidence type="ECO:0000256" key="4">
    <source>
        <dbReference type="ARBA" id="ARBA00022490"/>
    </source>
</evidence>
<dbReference type="HAMAP" id="MF_01114">
    <property type="entry name" value="RecX"/>
    <property type="match status" value="1"/>
</dbReference>
<dbReference type="InterPro" id="IPR036388">
    <property type="entry name" value="WH-like_DNA-bd_sf"/>
</dbReference>
<name>A0ABY8CBF6_9GAMM</name>
<evidence type="ECO:0000256" key="5">
    <source>
        <dbReference type="HAMAP-Rule" id="MF_01114"/>
    </source>
</evidence>
<accession>A0ABY8CBF6</accession>
<evidence type="ECO:0000259" key="7">
    <source>
        <dbReference type="Pfam" id="PF21981"/>
    </source>
</evidence>
<dbReference type="Proteomes" id="UP001222275">
    <property type="component" value="Chromosome"/>
</dbReference>
<keyword evidence="9" id="KW-1185">Reference proteome</keyword>
<evidence type="ECO:0000259" key="6">
    <source>
        <dbReference type="Pfam" id="PF02631"/>
    </source>
</evidence>
<sequence>MKSAEEFLAELNIKSGADLGVEPGLEFDKDDKGFWGSKAESETLADLSKRIEAKAVALLAMREHGSKELQQKLLKKFPETPEFLSEYSEQPGLVKRLVNDVLRTCQENNWQSDERYLEQAVRNYVDKGHGPQKIRQKLQQTCYDSDLISAALDWDESDWAELAQTVLEKKYGNAQKPAEQKEQAKRMRFLQSRGFAPSTIWKAFR</sequence>
<feature type="domain" description="RecX second three-helical" evidence="6">
    <location>
        <begin position="112"/>
        <end position="152"/>
    </location>
</feature>
<comment type="subcellular location">
    <subcellularLocation>
        <location evidence="1 5">Cytoplasm</location>
    </subcellularLocation>
</comment>
<dbReference type="Gene3D" id="1.10.10.10">
    <property type="entry name" value="Winged helix-like DNA-binding domain superfamily/Winged helix DNA-binding domain"/>
    <property type="match status" value="3"/>
</dbReference>
<comment type="function">
    <text evidence="5">Modulates RecA activity.</text>
</comment>
<dbReference type="RefSeq" id="WP_275595559.1">
    <property type="nucleotide sequence ID" value="NZ_CP102381.1"/>
</dbReference>
<evidence type="ECO:0000256" key="3">
    <source>
        <dbReference type="ARBA" id="ARBA00018111"/>
    </source>
</evidence>
<proteinExistence type="inferred from homology"/>
<feature type="domain" description="RecX third three-helical" evidence="7">
    <location>
        <begin position="158"/>
        <end position="203"/>
    </location>
</feature>
<dbReference type="InterPro" id="IPR053925">
    <property type="entry name" value="RecX_HTH_3rd"/>
</dbReference>
<protein>
    <recommendedName>
        <fullName evidence="3 5">Regulatory protein RecX</fullName>
    </recommendedName>
</protein>
<dbReference type="PANTHER" id="PTHR33602:SF1">
    <property type="entry name" value="REGULATORY PROTEIN RECX FAMILY PROTEIN"/>
    <property type="match status" value="1"/>
</dbReference>
<organism evidence="8 9">
    <name type="scientific">Thiomicrorhabdus lithotrophica</name>
    <dbReference type="NCBI Taxonomy" id="2949997"/>
    <lineage>
        <taxon>Bacteria</taxon>
        <taxon>Pseudomonadati</taxon>
        <taxon>Pseudomonadota</taxon>
        <taxon>Gammaproteobacteria</taxon>
        <taxon>Thiotrichales</taxon>
        <taxon>Piscirickettsiaceae</taxon>
        <taxon>Thiomicrorhabdus</taxon>
    </lineage>
</organism>
<dbReference type="Pfam" id="PF02631">
    <property type="entry name" value="RecX_HTH2"/>
    <property type="match status" value="1"/>
</dbReference>
<keyword evidence="4 5" id="KW-0963">Cytoplasm</keyword>
<gene>
    <name evidence="5" type="primary">recX</name>
    <name evidence="8" type="ORF">NR989_03365</name>
</gene>
<dbReference type="InterPro" id="IPR003783">
    <property type="entry name" value="Regulatory_RecX"/>
</dbReference>
<evidence type="ECO:0000256" key="1">
    <source>
        <dbReference type="ARBA" id="ARBA00004496"/>
    </source>
</evidence>